<organism evidence="1">
    <name type="scientific">Rhizophora mucronata</name>
    <name type="common">Asiatic mangrove</name>
    <dbReference type="NCBI Taxonomy" id="61149"/>
    <lineage>
        <taxon>Eukaryota</taxon>
        <taxon>Viridiplantae</taxon>
        <taxon>Streptophyta</taxon>
        <taxon>Embryophyta</taxon>
        <taxon>Tracheophyta</taxon>
        <taxon>Spermatophyta</taxon>
        <taxon>Magnoliopsida</taxon>
        <taxon>eudicotyledons</taxon>
        <taxon>Gunneridae</taxon>
        <taxon>Pentapetalae</taxon>
        <taxon>rosids</taxon>
        <taxon>fabids</taxon>
        <taxon>Malpighiales</taxon>
        <taxon>Rhizophoraceae</taxon>
        <taxon>Rhizophora</taxon>
    </lineage>
</organism>
<name>A0A2P2IPM6_RHIMU</name>
<protein>
    <submittedName>
        <fullName evidence="1">Uncharacterized protein</fullName>
    </submittedName>
</protein>
<reference evidence="1" key="1">
    <citation type="submission" date="2018-02" db="EMBL/GenBank/DDBJ databases">
        <title>Rhizophora mucronata_Transcriptome.</title>
        <authorList>
            <person name="Meera S.P."/>
            <person name="Sreeshan A."/>
            <person name="Augustine A."/>
        </authorList>
    </citation>
    <scope>NUCLEOTIDE SEQUENCE</scope>
    <source>
        <tissue evidence="1">Leaf</tissue>
    </source>
</reference>
<accession>A0A2P2IPM6</accession>
<proteinExistence type="predicted"/>
<dbReference type="EMBL" id="GGEC01002669">
    <property type="protein sequence ID" value="MBW83152.1"/>
    <property type="molecule type" value="Transcribed_RNA"/>
</dbReference>
<evidence type="ECO:0000313" key="1">
    <source>
        <dbReference type="EMBL" id="MBW83152.1"/>
    </source>
</evidence>
<sequence>MIFTQNSLVNYDLKFPFYMI</sequence>
<dbReference type="AlphaFoldDB" id="A0A2P2IPM6"/>